<protein>
    <submittedName>
        <fullName evidence="1">Integrase/recombinase</fullName>
    </submittedName>
</protein>
<gene>
    <name evidence="1" type="ORF">B1A_04023</name>
</gene>
<feature type="non-terminal residue" evidence="1">
    <location>
        <position position="1"/>
    </location>
</feature>
<reference evidence="1" key="2">
    <citation type="journal article" date="2014" name="ISME J.">
        <title>Microbial stratification in low pH oxic and suboxic macroscopic growths along an acid mine drainage.</title>
        <authorList>
            <person name="Mendez-Garcia C."/>
            <person name="Mesa V."/>
            <person name="Sprenger R.R."/>
            <person name="Richter M."/>
            <person name="Diez M.S."/>
            <person name="Solano J."/>
            <person name="Bargiela R."/>
            <person name="Golyshina O.V."/>
            <person name="Manteca A."/>
            <person name="Ramos J.L."/>
            <person name="Gallego J.R."/>
            <person name="Llorente I."/>
            <person name="Martins Dos Santos V.A."/>
            <person name="Jensen O.N."/>
            <person name="Pelaez A.I."/>
            <person name="Sanchez J."/>
            <person name="Ferrer M."/>
        </authorList>
    </citation>
    <scope>NUCLEOTIDE SEQUENCE</scope>
</reference>
<organism evidence="1">
    <name type="scientific">mine drainage metagenome</name>
    <dbReference type="NCBI Taxonomy" id="410659"/>
    <lineage>
        <taxon>unclassified sequences</taxon>
        <taxon>metagenomes</taxon>
        <taxon>ecological metagenomes</taxon>
    </lineage>
</organism>
<reference evidence="1" key="1">
    <citation type="submission" date="2013-08" db="EMBL/GenBank/DDBJ databases">
        <authorList>
            <person name="Mendez C."/>
            <person name="Richter M."/>
            <person name="Ferrer M."/>
            <person name="Sanchez J."/>
        </authorList>
    </citation>
    <scope>NUCLEOTIDE SEQUENCE</scope>
</reference>
<sequence length="60" mass="6663">TSVSNEDFQQLLRDKVAGAMSDNGAKQKVIPVSDIEQYISDGYDFEAVLPNGKAVMRLRF</sequence>
<accession>T1BR44</accession>
<dbReference type="EMBL" id="AUZX01002926">
    <property type="protein sequence ID" value="EQD75346.1"/>
    <property type="molecule type" value="Genomic_DNA"/>
</dbReference>
<proteinExistence type="predicted"/>
<name>T1BR44_9ZZZZ</name>
<evidence type="ECO:0000313" key="1">
    <source>
        <dbReference type="EMBL" id="EQD75346.1"/>
    </source>
</evidence>
<comment type="caution">
    <text evidence="1">The sequence shown here is derived from an EMBL/GenBank/DDBJ whole genome shotgun (WGS) entry which is preliminary data.</text>
</comment>
<dbReference type="AlphaFoldDB" id="T1BR44"/>